<evidence type="ECO:0000256" key="1">
    <source>
        <dbReference type="SAM" id="MobiDB-lite"/>
    </source>
</evidence>
<gene>
    <name evidence="3" type="ORF">POSPLADRAFT_1050439</name>
</gene>
<organism evidence="3 4">
    <name type="scientific">Postia placenta MAD-698-R-SB12</name>
    <dbReference type="NCBI Taxonomy" id="670580"/>
    <lineage>
        <taxon>Eukaryota</taxon>
        <taxon>Fungi</taxon>
        <taxon>Dikarya</taxon>
        <taxon>Basidiomycota</taxon>
        <taxon>Agaricomycotina</taxon>
        <taxon>Agaricomycetes</taxon>
        <taxon>Polyporales</taxon>
        <taxon>Adustoporiaceae</taxon>
        <taxon>Rhodonia</taxon>
    </lineage>
</organism>
<dbReference type="STRING" id="670580.A0A1X6MK36"/>
<feature type="domain" description="BTB" evidence="2">
    <location>
        <begin position="102"/>
        <end position="169"/>
    </location>
</feature>
<dbReference type="AlphaFoldDB" id="A0A1X6MK36"/>
<accession>A0A1X6MK36</accession>
<keyword evidence="4" id="KW-1185">Reference proteome</keyword>
<evidence type="ECO:0000259" key="2">
    <source>
        <dbReference type="PROSITE" id="PS50097"/>
    </source>
</evidence>
<evidence type="ECO:0000313" key="4">
    <source>
        <dbReference type="Proteomes" id="UP000194127"/>
    </source>
</evidence>
<dbReference type="Pfam" id="PF00651">
    <property type="entry name" value="BTB"/>
    <property type="match status" value="1"/>
</dbReference>
<dbReference type="OrthoDB" id="2367075at2759"/>
<feature type="compositionally biased region" description="Low complexity" evidence="1">
    <location>
        <begin position="51"/>
        <end position="71"/>
    </location>
</feature>
<dbReference type="SUPFAM" id="SSF54695">
    <property type="entry name" value="POZ domain"/>
    <property type="match status" value="1"/>
</dbReference>
<dbReference type="InterPro" id="IPR000210">
    <property type="entry name" value="BTB/POZ_dom"/>
</dbReference>
<reference evidence="3 4" key="1">
    <citation type="submission" date="2017-04" db="EMBL/GenBank/DDBJ databases">
        <title>Genome Sequence of the Model Brown-Rot Fungus Postia placenta SB12.</title>
        <authorList>
            <consortium name="DOE Joint Genome Institute"/>
            <person name="Gaskell J."/>
            <person name="Kersten P."/>
            <person name="Larrondo L.F."/>
            <person name="Canessa P."/>
            <person name="Martinez D."/>
            <person name="Hibbett D."/>
            <person name="Schmoll M."/>
            <person name="Kubicek C.P."/>
            <person name="Martinez A.T."/>
            <person name="Yadav J."/>
            <person name="Master E."/>
            <person name="Magnuson J.K."/>
            <person name="James T."/>
            <person name="Yaver D."/>
            <person name="Berka R."/>
            <person name="Labutti K."/>
            <person name="Lipzen A."/>
            <person name="Aerts A."/>
            <person name="Barry K."/>
            <person name="Henrissat B."/>
            <person name="Blanchette R."/>
            <person name="Grigoriev I."/>
            <person name="Cullen D."/>
        </authorList>
    </citation>
    <scope>NUCLEOTIDE SEQUENCE [LARGE SCALE GENOMIC DNA]</scope>
    <source>
        <strain evidence="3 4">MAD-698-R-SB12</strain>
    </source>
</reference>
<feature type="compositionally biased region" description="Low complexity" evidence="1">
    <location>
        <begin position="14"/>
        <end position="44"/>
    </location>
</feature>
<sequence length="330" mass="37585">MPASAYSISSWDFSSTRAPSPVSARASSPAYFSSQSSRTASLPHGSPPPHGSLSRPLTPPRSHSPSSPLTHSPEESCFPQRLLSPHVPEGPSATRHREYYIEDEMVIIRVQNTLFKIHRYFLLRESELFGTLFDLPAGDMAAEGQTDLTALPLHDVTCREFESLLDFLYKSMHDDAKLTLPQWIDVLSISTRYICDKIRDRAIREIHQHHPRINPIEKIVLALQFDVPDWLAPSYEAICQRAHPLEIEEAQRLGIVISTQLARAREAIRQEACFRTTPDHTRAPTPDLPFPPMDEPFTNEWPGLIVPDLYEPYEPHRVAEIVQEVFWPRR</sequence>
<dbReference type="Proteomes" id="UP000194127">
    <property type="component" value="Unassembled WGS sequence"/>
</dbReference>
<feature type="compositionally biased region" description="Polar residues" evidence="1">
    <location>
        <begin position="1"/>
        <end position="13"/>
    </location>
</feature>
<dbReference type="PROSITE" id="PS50097">
    <property type="entry name" value="BTB"/>
    <property type="match status" value="1"/>
</dbReference>
<feature type="region of interest" description="Disordered" evidence="1">
    <location>
        <begin position="1"/>
        <end position="92"/>
    </location>
</feature>
<name>A0A1X6MK36_9APHY</name>
<dbReference type="InterPro" id="IPR011333">
    <property type="entry name" value="SKP1/BTB/POZ_sf"/>
</dbReference>
<dbReference type="RefSeq" id="XP_024333534.1">
    <property type="nucleotide sequence ID" value="XM_024479982.1"/>
</dbReference>
<dbReference type="CDD" id="cd18186">
    <property type="entry name" value="BTB_POZ_ZBTB_KLHL-like"/>
    <property type="match status" value="1"/>
</dbReference>
<dbReference type="EMBL" id="KZ110611">
    <property type="protein sequence ID" value="OSX56740.1"/>
    <property type="molecule type" value="Genomic_DNA"/>
</dbReference>
<dbReference type="GeneID" id="36324932"/>
<dbReference type="Gene3D" id="3.30.710.10">
    <property type="entry name" value="Potassium Channel Kv1.1, Chain A"/>
    <property type="match status" value="1"/>
</dbReference>
<proteinExistence type="predicted"/>
<dbReference type="SMART" id="SM00225">
    <property type="entry name" value="BTB"/>
    <property type="match status" value="1"/>
</dbReference>
<evidence type="ECO:0000313" key="3">
    <source>
        <dbReference type="EMBL" id="OSX56740.1"/>
    </source>
</evidence>
<protein>
    <recommendedName>
        <fullName evidence="2">BTB domain-containing protein</fullName>
    </recommendedName>
</protein>